<evidence type="ECO:0000256" key="15">
    <source>
        <dbReference type="ARBA" id="ARBA00023136"/>
    </source>
</evidence>
<evidence type="ECO:0000256" key="18">
    <source>
        <dbReference type="RuleBase" id="RU003938"/>
    </source>
</evidence>
<evidence type="ECO:0000313" key="20">
    <source>
        <dbReference type="EMBL" id="NGZ88981.1"/>
    </source>
</evidence>
<keyword evidence="10 18" id="KW-0808">Transferase</keyword>
<evidence type="ECO:0000256" key="4">
    <source>
        <dbReference type="ARBA" id="ARBA00005189"/>
    </source>
</evidence>
<reference evidence="20" key="1">
    <citation type="submission" date="2020-03" db="EMBL/GenBank/DDBJ databases">
        <title>Psychroflexus Maritimus sp. nov., isolate from marine sediment.</title>
        <authorList>
            <person name="Zhong Y.-L."/>
        </authorList>
    </citation>
    <scope>NUCLEOTIDE SEQUENCE</scope>
    <source>
        <strain evidence="20">C1</strain>
    </source>
</reference>
<evidence type="ECO:0000313" key="21">
    <source>
        <dbReference type="Proteomes" id="UP000643701"/>
    </source>
</evidence>
<organism evidence="20 21">
    <name type="scientific">Psychroflexus maritimus</name>
    <dbReference type="NCBI Taxonomy" id="2714865"/>
    <lineage>
        <taxon>Bacteria</taxon>
        <taxon>Pseudomonadati</taxon>
        <taxon>Bacteroidota</taxon>
        <taxon>Flavobacteriia</taxon>
        <taxon>Flavobacteriales</taxon>
        <taxon>Flavobacteriaceae</taxon>
        <taxon>Psychroflexus</taxon>
    </lineage>
</organism>
<feature type="transmembrane region" description="Helical" evidence="19">
    <location>
        <begin position="107"/>
        <end position="125"/>
    </location>
</feature>
<evidence type="ECO:0000256" key="6">
    <source>
        <dbReference type="ARBA" id="ARBA00012487"/>
    </source>
</evidence>
<evidence type="ECO:0000256" key="11">
    <source>
        <dbReference type="ARBA" id="ARBA00022692"/>
    </source>
</evidence>
<dbReference type="RefSeq" id="WP_166399252.1">
    <property type="nucleotide sequence ID" value="NZ_JAANAS010000013.1"/>
</dbReference>
<comment type="subcellular location">
    <subcellularLocation>
        <location evidence="2">Cell membrane</location>
        <topology evidence="2">Multi-pass membrane protein</topology>
    </subcellularLocation>
</comment>
<feature type="transmembrane region" description="Helical" evidence="19">
    <location>
        <begin position="140"/>
        <end position="159"/>
    </location>
</feature>
<dbReference type="EC" id="2.7.7.41" evidence="6 18"/>
<evidence type="ECO:0000256" key="5">
    <source>
        <dbReference type="ARBA" id="ARBA00010185"/>
    </source>
</evidence>
<dbReference type="GO" id="GO:0005886">
    <property type="term" value="C:plasma membrane"/>
    <property type="evidence" value="ECO:0007669"/>
    <property type="project" value="UniProtKB-SubCell"/>
</dbReference>
<evidence type="ECO:0000256" key="2">
    <source>
        <dbReference type="ARBA" id="ARBA00004651"/>
    </source>
</evidence>
<gene>
    <name evidence="20" type="ORF">G7034_01795</name>
</gene>
<evidence type="ECO:0000256" key="13">
    <source>
        <dbReference type="ARBA" id="ARBA00022989"/>
    </source>
</evidence>
<evidence type="ECO:0000256" key="17">
    <source>
        <dbReference type="ARBA" id="ARBA00023264"/>
    </source>
</evidence>
<evidence type="ECO:0000256" key="10">
    <source>
        <dbReference type="ARBA" id="ARBA00022679"/>
    </source>
</evidence>
<comment type="catalytic activity">
    <reaction evidence="1 18">
        <text>a 1,2-diacyl-sn-glycero-3-phosphate + CTP + H(+) = a CDP-1,2-diacyl-sn-glycerol + diphosphate</text>
        <dbReference type="Rhea" id="RHEA:16229"/>
        <dbReference type="ChEBI" id="CHEBI:15378"/>
        <dbReference type="ChEBI" id="CHEBI:33019"/>
        <dbReference type="ChEBI" id="CHEBI:37563"/>
        <dbReference type="ChEBI" id="CHEBI:58332"/>
        <dbReference type="ChEBI" id="CHEBI:58608"/>
        <dbReference type="EC" id="2.7.7.41"/>
    </reaction>
</comment>
<evidence type="ECO:0000256" key="8">
    <source>
        <dbReference type="ARBA" id="ARBA00022475"/>
    </source>
</evidence>
<comment type="pathway">
    <text evidence="4">Lipid metabolism.</text>
</comment>
<dbReference type="Proteomes" id="UP000643701">
    <property type="component" value="Unassembled WGS sequence"/>
</dbReference>
<keyword evidence="8" id="KW-1003">Cell membrane</keyword>
<accession>A0A967AEE8</accession>
<feature type="transmembrane region" description="Helical" evidence="19">
    <location>
        <begin position="75"/>
        <end position="95"/>
    </location>
</feature>
<dbReference type="GO" id="GO:0016024">
    <property type="term" value="P:CDP-diacylglycerol biosynthetic process"/>
    <property type="evidence" value="ECO:0007669"/>
    <property type="project" value="TreeGrafter"/>
</dbReference>
<dbReference type="InterPro" id="IPR000374">
    <property type="entry name" value="PC_trans"/>
</dbReference>
<keyword evidence="13 19" id="KW-1133">Transmembrane helix</keyword>
<keyword evidence="11 18" id="KW-0812">Transmembrane</keyword>
<evidence type="ECO:0000256" key="19">
    <source>
        <dbReference type="SAM" id="Phobius"/>
    </source>
</evidence>
<feature type="transmembrane region" description="Helical" evidence="19">
    <location>
        <begin position="12"/>
        <end position="41"/>
    </location>
</feature>
<dbReference type="EMBL" id="JAANAS010000013">
    <property type="protein sequence ID" value="NGZ88981.1"/>
    <property type="molecule type" value="Genomic_DNA"/>
</dbReference>
<sequence>MKELIKRSITGLIYIFLIVASALLGKEALHIVFLFFGMICLYEVQRLLNYKTIISYILLFGLILLNQTSSYIQEYFIFLIPVFIIVGIVLIKNLFSNSKSLINVNKHLVINFYIIPAFVLLPNLPEISIISGKPSQSEPLILIGYFLLVWCNDSFAYVFGKNFGRKKLFERISPKKTIEGFLGGAIMCGIAGIVFYHFTHTLSVNAWIGMAVLVSVFGTIGDLVQSKFKRIAQVKDSGNIIPGHGGIYDRMDSTVFSITFVYGFLILLSYVS</sequence>
<comment type="caution">
    <text evidence="20">The sequence shown here is derived from an EMBL/GenBank/DDBJ whole genome shotgun (WGS) entry which is preliminary data.</text>
</comment>
<dbReference type="Pfam" id="PF01148">
    <property type="entry name" value="CTP_transf_1"/>
    <property type="match status" value="1"/>
</dbReference>
<dbReference type="AlphaFoldDB" id="A0A967AEE8"/>
<keyword evidence="12 18" id="KW-0548">Nucleotidyltransferase</keyword>
<evidence type="ECO:0000256" key="16">
    <source>
        <dbReference type="ARBA" id="ARBA00023209"/>
    </source>
</evidence>
<name>A0A967AEE8_9FLAO</name>
<keyword evidence="21" id="KW-1185">Reference proteome</keyword>
<evidence type="ECO:0000256" key="12">
    <source>
        <dbReference type="ARBA" id="ARBA00022695"/>
    </source>
</evidence>
<feature type="transmembrane region" description="Helical" evidence="19">
    <location>
        <begin position="254"/>
        <end position="271"/>
    </location>
</feature>
<evidence type="ECO:0000256" key="1">
    <source>
        <dbReference type="ARBA" id="ARBA00001698"/>
    </source>
</evidence>
<comment type="pathway">
    <text evidence="3 18">Phospholipid metabolism; CDP-diacylglycerol biosynthesis; CDP-diacylglycerol from sn-glycerol 3-phosphate: step 3/3.</text>
</comment>
<dbReference type="PROSITE" id="PS01315">
    <property type="entry name" value="CDS"/>
    <property type="match status" value="1"/>
</dbReference>
<keyword evidence="9" id="KW-0444">Lipid biosynthesis</keyword>
<dbReference type="PANTHER" id="PTHR46382">
    <property type="entry name" value="PHOSPHATIDATE CYTIDYLYLTRANSFERASE"/>
    <property type="match status" value="1"/>
</dbReference>
<evidence type="ECO:0000256" key="14">
    <source>
        <dbReference type="ARBA" id="ARBA00023098"/>
    </source>
</evidence>
<proteinExistence type="inferred from homology"/>
<evidence type="ECO:0000256" key="7">
    <source>
        <dbReference type="ARBA" id="ARBA00019373"/>
    </source>
</evidence>
<evidence type="ECO:0000256" key="9">
    <source>
        <dbReference type="ARBA" id="ARBA00022516"/>
    </source>
</evidence>
<feature type="transmembrane region" description="Helical" evidence="19">
    <location>
        <begin position="204"/>
        <end position="224"/>
    </location>
</feature>
<keyword evidence="17" id="KW-1208">Phospholipid metabolism</keyword>
<evidence type="ECO:0000256" key="3">
    <source>
        <dbReference type="ARBA" id="ARBA00005119"/>
    </source>
</evidence>
<keyword evidence="14" id="KW-0443">Lipid metabolism</keyword>
<feature type="transmembrane region" description="Helical" evidence="19">
    <location>
        <begin position="53"/>
        <end position="69"/>
    </location>
</feature>
<protein>
    <recommendedName>
        <fullName evidence="7 18">Phosphatidate cytidylyltransferase</fullName>
        <ecNumber evidence="6 18">2.7.7.41</ecNumber>
    </recommendedName>
</protein>
<feature type="transmembrane region" description="Helical" evidence="19">
    <location>
        <begin position="180"/>
        <end position="198"/>
    </location>
</feature>
<keyword evidence="16" id="KW-0594">Phospholipid biosynthesis</keyword>
<keyword evidence="15 19" id="KW-0472">Membrane</keyword>
<comment type="similarity">
    <text evidence="5 18">Belongs to the CDS family.</text>
</comment>
<dbReference type="PANTHER" id="PTHR46382:SF1">
    <property type="entry name" value="PHOSPHATIDATE CYTIDYLYLTRANSFERASE"/>
    <property type="match status" value="1"/>
</dbReference>
<dbReference type="GO" id="GO:0004605">
    <property type="term" value="F:phosphatidate cytidylyltransferase activity"/>
    <property type="evidence" value="ECO:0007669"/>
    <property type="project" value="UniProtKB-EC"/>
</dbReference>